<proteinExistence type="predicted"/>
<dbReference type="Proteomes" id="UP000887576">
    <property type="component" value="Unplaced"/>
</dbReference>
<dbReference type="WBParaSite" id="JU765_v2.g9406.t1">
    <property type="protein sequence ID" value="JU765_v2.g9406.t1"/>
    <property type="gene ID" value="JU765_v2.g9406"/>
</dbReference>
<organism evidence="1 2">
    <name type="scientific">Panagrolaimus sp. JU765</name>
    <dbReference type="NCBI Taxonomy" id="591449"/>
    <lineage>
        <taxon>Eukaryota</taxon>
        <taxon>Metazoa</taxon>
        <taxon>Ecdysozoa</taxon>
        <taxon>Nematoda</taxon>
        <taxon>Chromadorea</taxon>
        <taxon>Rhabditida</taxon>
        <taxon>Tylenchina</taxon>
        <taxon>Panagrolaimomorpha</taxon>
        <taxon>Panagrolaimoidea</taxon>
        <taxon>Panagrolaimidae</taxon>
        <taxon>Panagrolaimus</taxon>
    </lineage>
</organism>
<evidence type="ECO:0000313" key="1">
    <source>
        <dbReference type="Proteomes" id="UP000887576"/>
    </source>
</evidence>
<protein>
    <submittedName>
        <fullName evidence="2">Cadherin domain-containing protein</fullName>
    </submittedName>
</protein>
<accession>A0AC34RQY2</accession>
<name>A0AC34RQY2_9BILA</name>
<reference evidence="2" key="1">
    <citation type="submission" date="2022-11" db="UniProtKB">
        <authorList>
            <consortium name="WormBaseParasite"/>
        </authorList>
    </citation>
    <scope>IDENTIFICATION</scope>
</reference>
<evidence type="ECO:0000313" key="2">
    <source>
        <dbReference type="WBParaSite" id="JU765_v2.g9406.t1"/>
    </source>
</evidence>
<sequence>MVDIRWKSFRLWIFFVILSLSIINADETGNLQSDETKTISPSLFPPVLKVKSTEGYLPELSEIGTTVRISPSLHADSLQILVEDADLKPGMPPAIYQYVLTGFGAEKFAVDQRGYLYLNDPDIDADTNSSTYQLHVQAREVDTEPIRSSEPISITIHIIDVNDNAPIFEAPMFTTNVTANDPQERTVLKVKATDLDAGKFGKITYRIGKVTGAPYQAFRYDDYTNELKAIGPLNPGEQYQVLLEAMDGGGLMGKTVILINAMDDFDPYSAANLGASLGAAAGAAAVTAGQSVVSPQPITGAVVPPFPQTVLPQPISSVLTENSITAAPLLPIVPFTAAGIRRTTFEETTEPVQTLVTEINEATPPRAVVAILGDEDTRQKVYFIIAAGNEEGKFAIEEETGKITTTAEFDREQTDMYTLQIEARSKFPDQALYWTILQVAVTDANDNPPKFVDPQPIHLHLSIDDFNDFGPNMKVGKINVRDIDADDNGRVTLRIVPPMNRLFIIDADGNVMINGQFTTAHFGTHKVTILATDHGDPALESRIVATVTIDGTYITQATANPNEVTSYSGEEQTDNEISSTLFTRATLPPMHTIQPEINAVSSFPHPIPTTNWVPQTRTSMSSLKSTATAYTKQPLPTVPFPLPSQPIPQPRPSPPAHRIAPVFTTPVLSVMVEENESELELATVEARYPDGQPGTITYVMQAGDPSLFAISSFTGTLTLLKPLDAEGEQEYVVKIGTAESAGLSTDETLPHSATITIKVIDVNDWIPNFETNNYAFAVNANTEPGTIIGQVAAFDQDRDEPNNKIHFRLVNTDGMEKYFAVNSENGLITLNRNVKEFVGEKITLRVEASDEGEPSQSTQADVVIDIEPSESEVIPKSASTSFSSNPENGAIQFSLRNYTASISEAVRPPHLVQVLTVLNKPSDTRFMMCNIISGNYRGAFTISPGSDGNCELRTQMQLDRETVERYLLNVTVTSGEQTDFALISITVLDANDNAPRFIFSNGLDLSIYFAGVSSTSGPFTRILTVKAEDADLGNSSLIQYELDPFSVDSKFFTIDKNNGEISTRQSMETIISRNRKNFFEMKVIATDSPISGQTLSAKADVVINVVSEQHRFSTIIKGIQPQQLRSHEDDMIKAIRQFTGLCTLITMERLDEIIDVSNSLPTVRAIWYAVNPSTKKICKKQEFRKLFENPTLDLIAGKVKPWFTLEKIQENSGTSSSLGNNGYDGEFEMTNNWWPNNLGIPFIVLLFIGLAIGVILIIGICAIYYWATNYSHRHSTIHNVYPPVHQMPKYGPFYLQSDTIERNKIYETQMLELPISDEDFTMKNSSLRSSANGVGRPQPQRRLNQLRDEQYGRERDDTPQSVNVPHHTRQPTTSRQYGRQHSVHDEGDFSIEESMYAINTPGRLDPVTKQLHTMVIPAPDYPHADSPVGRRKSFL</sequence>